<sequence>MAVKVFNFDGDAYIEGEDTRSQIGSLVSTTGNGVFGTIVQVGATNMYTVRAGTVLFVGGLCVRVLTDESFDLTNNKYIVVETTFNAVTEAYSCVLKAVNVITAGKVGTVDKQVIMYEKGKGVQNESQGVSDLLKKSTRATRLFNGASYLDEGHKMTFPDVQAGQYQMLFLVFSHYTVGTGADDWGWLVYPIPVSFIAMHYGVGHSIPIVAEDTTKVMYKYVYTGLSGVSGSSNNVRVLDGINFRTKCLREIWGVG</sequence>
<reference evidence="1 2" key="1">
    <citation type="submission" date="2016-11" db="EMBL/GenBank/DDBJ databases">
        <title>Whole Genome Sequence of Listeria newyorkensis.</title>
        <authorList>
            <person name="Frink S."/>
            <person name="Morales C."/>
            <person name="Kiang D."/>
        </authorList>
    </citation>
    <scope>NUCLEOTIDE SEQUENCE [LARGE SCALE GENOMIC DNA]</scope>
    <source>
        <strain evidence="1 2">F1604011-044</strain>
    </source>
</reference>
<evidence type="ECO:0000313" key="2">
    <source>
        <dbReference type="Proteomes" id="UP000236500"/>
    </source>
</evidence>
<comment type="caution">
    <text evidence="1">The sequence shown here is derived from an EMBL/GenBank/DDBJ whole genome shotgun (WGS) entry which is preliminary data.</text>
</comment>
<evidence type="ECO:0000313" key="1">
    <source>
        <dbReference type="EMBL" id="PNP90614.1"/>
    </source>
</evidence>
<protein>
    <submittedName>
        <fullName evidence="1">Uncharacterized protein</fullName>
    </submittedName>
</protein>
<accession>A0ABX4XKV8</accession>
<dbReference type="Proteomes" id="UP000236500">
    <property type="component" value="Unassembled WGS sequence"/>
</dbReference>
<dbReference type="EMBL" id="MPDH01000014">
    <property type="protein sequence ID" value="PNP90614.1"/>
    <property type="molecule type" value="Genomic_DNA"/>
</dbReference>
<name>A0ABX4XKV8_9LIST</name>
<proteinExistence type="predicted"/>
<dbReference type="RefSeq" id="WP_103034951.1">
    <property type="nucleotide sequence ID" value="NZ_MPDH01000014.1"/>
</dbReference>
<gene>
    <name evidence="1" type="ORF">BMT55_11580</name>
</gene>
<keyword evidence="2" id="KW-1185">Reference proteome</keyword>
<organism evidence="1 2">
    <name type="scientific">Listeria newyorkensis</name>
    <dbReference type="NCBI Taxonomy" id="1497681"/>
    <lineage>
        <taxon>Bacteria</taxon>
        <taxon>Bacillati</taxon>
        <taxon>Bacillota</taxon>
        <taxon>Bacilli</taxon>
        <taxon>Bacillales</taxon>
        <taxon>Listeriaceae</taxon>
        <taxon>Listeria</taxon>
    </lineage>
</organism>